<accession>A0A382Y128</accession>
<protein>
    <submittedName>
        <fullName evidence="1">Uncharacterized protein</fullName>
    </submittedName>
</protein>
<dbReference type="AlphaFoldDB" id="A0A382Y128"/>
<name>A0A382Y128_9ZZZZ</name>
<reference evidence="1" key="1">
    <citation type="submission" date="2018-05" db="EMBL/GenBank/DDBJ databases">
        <authorList>
            <person name="Lanie J.A."/>
            <person name="Ng W.-L."/>
            <person name="Kazmierczak K.M."/>
            <person name="Andrzejewski T.M."/>
            <person name="Davidsen T.M."/>
            <person name="Wayne K.J."/>
            <person name="Tettelin H."/>
            <person name="Glass J.I."/>
            <person name="Rusch D."/>
            <person name="Podicherti R."/>
            <person name="Tsui H.-C.T."/>
            <person name="Winkler M.E."/>
        </authorList>
    </citation>
    <scope>NUCLEOTIDE SEQUENCE</scope>
</reference>
<sequence>MQQNIPNNKIFSAMAIFKAPIWLNMREIYAQNTNSAQKK</sequence>
<dbReference type="EMBL" id="UINC01171734">
    <property type="protein sequence ID" value="SVD76451.1"/>
    <property type="molecule type" value="Genomic_DNA"/>
</dbReference>
<proteinExistence type="predicted"/>
<organism evidence="1">
    <name type="scientific">marine metagenome</name>
    <dbReference type="NCBI Taxonomy" id="408172"/>
    <lineage>
        <taxon>unclassified sequences</taxon>
        <taxon>metagenomes</taxon>
        <taxon>ecological metagenomes</taxon>
    </lineage>
</organism>
<gene>
    <name evidence="1" type="ORF">METZ01_LOCUS429305</name>
</gene>
<evidence type="ECO:0000313" key="1">
    <source>
        <dbReference type="EMBL" id="SVD76451.1"/>
    </source>
</evidence>